<proteinExistence type="predicted"/>
<accession>A0AAV2TM99</accession>
<name>A0AAV2TM99_CALDB</name>
<evidence type="ECO:0000313" key="2">
    <source>
        <dbReference type="EMBL" id="CAL5137581.1"/>
    </source>
</evidence>
<sequence length="351" mass="39714">MMKWPFLHGLKLRRESSGRLDGKKAQPRYKKTRLFDLLCTVKNRHVLRDTPDSIDIYSPKECVTPANTAVEPLSDLLQFHSLALRRPVPFCFDDRQALESSHRRVCSAQPAFCPTCHNVVILLPQKRQSFQGSSRTPCVEQSCAKRIRSCLDSAGSPLFAVDKAEWRLDDKRTTVGYFNPTYEPGNPHSEESIYSTVASESTSTDTLSPCSSVGRRKIFGRRTSNCQNTTNKPEASQSVTTSVQSENESNRTYAVFDPFATTNSSLSESSDLFVPGGLWVSSTMKRRKSSCFDNETVYDEVASDFDDALREPPTSAQRGFRNKRRRNQSESPSQPYEAAKRVRREYFVCEE</sequence>
<evidence type="ECO:0000256" key="1">
    <source>
        <dbReference type="SAM" id="MobiDB-lite"/>
    </source>
</evidence>
<dbReference type="EMBL" id="CAXLJL010000412">
    <property type="protein sequence ID" value="CAL5137581.1"/>
    <property type="molecule type" value="Genomic_DNA"/>
</dbReference>
<feature type="region of interest" description="Disordered" evidence="1">
    <location>
        <begin position="224"/>
        <end position="248"/>
    </location>
</feature>
<organism evidence="2 3">
    <name type="scientific">Calicophoron daubneyi</name>
    <name type="common">Rumen fluke</name>
    <name type="synonym">Paramphistomum daubneyi</name>
    <dbReference type="NCBI Taxonomy" id="300641"/>
    <lineage>
        <taxon>Eukaryota</taxon>
        <taxon>Metazoa</taxon>
        <taxon>Spiralia</taxon>
        <taxon>Lophotrochozoa</taxon>
        <taxon>Platyhelminthes</taxon>
        <taxon>Trematoda</taxon>
        <taxon>Digenea</taxon>
        <taxon>Plagiorchiida</taxon>
        <taxon>Pronocephalata</taxon>
        <taxon>Paramphistomoidea</taxon>
        <taxon>Paramphistomidae</taxon>
        <taxon>Calicophoron</taxon>
    </lineage>
</organism>
<protein>
    <submittedName>
        <fullName evidence="2">Uncharacterized protein</fullName>
    </submittedName>
</protein>
<reference evidence="2" key="1">
    <citation type="submission" date="2024-06" db="EMBL/GenBank/DDBJ databases">
        <authorList>
            <person name="Liu X."/>
            <person name="Lenzi L."/>
            <person name="Haldenby T S."/>
            <person name="Uol C."/>
        </authorList>
    </citation>
    <scope>NUCLEOTIDE SEQUENCE</scope>
</reference>
<gene>
    <name evidence="2" type="ORF">CDAUBV1_LOCUS11877</name>
</gene>
<dbReference type="Proteomes" id="UP001497525">
    <property type="component" value="Unassembled WGS sequence"/>
</dbReference>
<evidence type="ECO:0000313" key="3">
    <source>
        <dbReference type="Proteomes" id="UP001497525"/>
    </source>
</evidence>
<comment type="caution">
    <text evidence="2">The sequence shown here is derived from an EMBL/GenBank/DDBJ whole genome shotgun (WGS) entry which is preliminary data.</text>
</comment>
<dbReference type="AlphaFoldDB" id="A0AAV2TM99"/>
<feature type="region of interest" description="Disordered" evidence="1">
    <location>
        <begin position="307"/>
        <end position="339"/>
    </location>
</feature>